<sequence>MHAEQYEDRADKIVKPINSLGMLAHPRTRHGPSPEWRQRRWEAVMIVPQWGYHNTTSPPPVRRKASRTSKQTHAHGDVPHQIQKKLSSGDQRRSRRSHKTMPLTRGARSAQASCEKKNALEKEGSRTVNGARDPAGQDDTDSPEPKPESAGGSRPATNPPARAPRALDFRELTAPGVRDTTGGDLVAAKATFLEAAEAALEGLPLAALCWAIARV</sequence>
<reference evidence="1" key="1">
    <citation type="submission" date="2019-11" db="EMBL/GenBank/DDBJ databases">
        <title>Nori genome reveals adaptations in red seaweeds to the harsh intertidal environment.</title>
        <authorList>
            <person name="Wang D."/>
            <person name="Mao Y."/>
        </authorList>
    </citation>
    <scope>NUCLEOTIDE SEQUENCE</scope>
    <source>
        <tissue evidence="1">Gametophyte</tissue>
    </source>
</reference>
<organism evidence="1 2">
    <name type="scientific">Pyropia yezoensis</name>
    <name type="common">Susabi-nori</name>
    <name type="synonym">Porphyra yezoensis</name>
    <dbReference type="NCBI Taxonomy" id="2788"/>
    <lineage>
        <taxon>Eukaryota</taxon>
        <taxon>Rhodophyta</taxon>
        <taxon>Bangiophyceae</taxon>
        <taxon>Bangiales</taxon>
        <taxon>Bangiaceae</taxon>
        <taxon>Pyropia</taxon>
    </lineage>
</organism>
<proteinExistence type="predicted"/>
<comment type="caution">
    <text evidence="1">The sequence shown here is derived from an EMBL/GenBank/DDBJ whole genome shotgun (WGS) entry which is preliminary data.</text>
</comment>
<evidence type="ECO:0000313" key="2">
    <source>
        <dbReference type="Proteomes" id="UP000798662"/>
    </source>
</evidence>
<protein>
    <submittedName>
        <fullName evidence="1">Uncharacterized protein</fullName>
    </submittedName>
</protein>
<dbReference type="Proteomes" id="UP000798662">
    <property type="component" value="Chromosome 3"/>
</dbReference>
<gene>
    <name evidence="1" type="ORF">I4F81_010365</name>
</gene>
<keyword evidence="2" id="KW-1185">Reference proteome</keyword>
<name>A0ACC3CDE5_PYRYE</name>
<evidence type="ECO:0000313" key="1">
    <source>
        <dbReference type="EMBL" id="KAK1867868.1"/>
    </source>
</evidence>
<dbReference type="EMBL" id="CM020620">
    <property type="protein sequence ID" value="KAK1867868.1"/>
    <property type="molecule type" value="Genomic_DNA"/>
</dbReference>
<accession>A0ACC3CDE5</accession>